<dbReference type="Proteomes" id="UP000007174">
    <property type="component" value="Unassembled WGS sequence"/>
</dbReference>
<name>H1VXD9_COLHI</name>
<accession>H1VXD9</accession>
<dbReference type="HOGENOM" id="CLU_2621912_0_0_1"/>
<organism evidence="2 3">
    <name type="scientific">Colletotrichum higginsianum (strain IMI 349063)</name>
    <name type="common">Crucifer anthracnose fungus</name>
    <dbReference type="NCBI Taxonomy" id="759273"/>
    <lineage>
        <taxon>Eukaryota</taxon>
        <taxon>Fungi</taxon>
        <taxon>Dikarya</taxon>
        <taxon>Ascomycota</taxon>
        <taxon>Pezizomycotina</taxon>
        <taxon>Sordariomycetes</taxon>
        <taxon>Hypocreomycetidae</taxon>
        <taxon>Glomerellales</taxon>
        <taxon>Glomerellaceae</taxon>
        <taxon>Colletotrichum</taxon>
        <taxon>Colletotrichum destructivum species complex</taxon>
    </lineage>
</organism>
<dbReference type="VEuPathDB" id="FungiDB:CH63R_05205"/>
<reference evidence="3" key="1">
    <citation type="journal article" date="2012" name="Nat. Genet.">
        <title>Lifestyle transitions in plant pathogenic Colletotrichum fungi deciphered by genome and transcriptome analyses.</title>
        <authorList>
            <person name="O'Connell R.J."/>
            <person name="Thon M.R."/>
            <person name="Hacquard S."/>
            <person name="Amyotte S.G."/>
            <person name="Kleemann J."/>
            <person name="Torres M.F."/>
            <person name="Damm U."/>
            <person name="Buiate E.A."/>
            <person name="Epstein L."/>
            <person name="Alkan N."/>
            <person name="Altmueller J."/>
            <person name="Alvarado-Balderrama L."/>
            <person name="Bauser C.A."/>
            <person name="Becker C."/>
            <person name="Birren B.W."/>
            <person name="Chen Z."/>
            <person name="Choi J."/>
            <person name="Crouch J.A."/>
            <person name="Duvick J.P."/>
            <person name="Farman M.A."/>
            <person name="Gan P."/>
            <person name="Heiman D."/>
            <person name="Henrissat B."/>
            <person name="Howard R.J."/>
            <person name="Kabbage M."/>
            <person name="Koch C."/>
            <person name="Kracher B."/>
            <person name="Kubo Y."/>
            <person name="Law A.D."/>
            <person name="Lebrun M.-H."/>
            <person name="Lee Y.-H."/>
            <person name="Miyara I."/>
            <person name="Moore N."/>
            <person name="Neumann U."/>
            <person name="Nordstroem K."/>
            <person name="Panaccione D.G."/>
            <person name="Panstruga R."/>
            <person name="Place M."/>
            <person name="Proctor R.H."/>
            <person name="Prusky D."/>
            <person name="Rech G."/>
            <person name="Reinhardt R."/>
            <person name="Rollins J.A."/>
            <person name="Rounsley S."/>
            <person name="Schardl C.L."/>
            <person name="Schwartz D.C."/>
            <person name="Shenoy N."/>
            <person name="Shirasu K."/>
            <person name="Sikhakolli U.R."/>
            <person name="Stueber K."/>
            <person name="Sukno S.A."/>
            <person name="Sweigard J.A."/>
            <person name="Takano Y."/>
            <person name="Takahara H."/>
            <person name="Trail F."/>
            <person name="van der Does H.C."/>
            <person name="Voll L.M."/>
            <person name="Will I."/>
            <person name="Young S."/>
            <person name="Zeng Q."/>
            <person name="Zhang J."/>
            <person name="Zhou S."/>
            <person name="Dickman M.B."/>
            <person name="Schulze-Lefert P."/>
            <person name="Ver Loren van Themaat E."/>
            <person name="Ma L.-J."/>
            <person name="Vaillancourt L.J."/>
        </authorList>
    </citation>
    <scope>NUCLEOTIDE SEQUENCE [LARGE SCALE GENOMIC DNA]</scope>
    <source>
        <strain evidence="3">IMI 349063</strain>
    </source>
</reference>
<feature type="compositionally biased region" description="Acidic residues" evidence="1">
    <location>
        <begin position="51"/>
        <end position="60"/>
    </location>
</feature>
<evidence type="ECO:0000313" key="3">
    <source>
        <dbReference type="Proteomes" id="UP000007174"/>
    </source>
</evidence>
<proteinExistence type="predicted"/>
<dbReference type="AlphaFoldDB" id="H1VXD9"/>
<dbReference type="EMBL" id="CACQ02007268">
    <property type="protein sequence ID" value="CCF44901.1"/>
    <property type="molecule type" value="Genomic_DNA"/>
</dbReference>
<gene>
    <name evidence="2" type="ORF">CH063_03452</name>
</gene>
<feature type="region of interest" description="Disordered" evidence="1">
    <location>
        <begin position="1"/>
        <end position="78"/>
    </location>
</feature>
<sequence>MRGPMGMAPPLMVPPLGMERLARHKRDNEPEEFAGIQRSRVTQSSSRNDLMLDDEQEDIGADQNSKFYKGAEDGETAV</sequence>
<evidence type="ECO:0000256" key="1">
    <source>
        <dbReference type="SAM" id="MobiDB-lite"/>
    </source>
</evidence>
<feature type="compositionally biased region" description="Polar residues" evidence="1">
    <location>
        <begin position="39"/>
        <end position="48"/>
    </location>
</feature>
<protein>
    <submittedName>
        <fullName evidence="2">Uncharacterized protein</fullName>
    </submittedName>
</protein>
<evidence type="ECO:0000313" key="2">
    <source>
        <dbReference type="EMBL" id="CCF44901.1"/>
    </source>
</evidence>